<dbReference type="Gene3D" id="1.25.40.10">
    <property type="entry name" value="Tetratricopeptide repeat domain"/>
    <property type="match status" value="1"/>
</dbReference>
<evidence type="ECO:0000256" key="3">
    <source>
        <dbReference type="SAM" id="Phobius"/>
    </source>
</evidence>
<evidence type="ECO:0000256" key="2">
    <source>
        <dbReference type="PROSITE-ProRule" id="PRU01091"/>
    </source>
</evidence>
<evidence type="ECO:0000256" key="1">
    <source>
        <dbReference type="ARBA" id="ARBA00023125"/>
    </source>
</evidence>
<dbReference type="AlphaFoldDB" id="A0AAV5NSX7"/>
<name>A0AAV5NSX7_9VIBR</name>
<dbReference type="GO" id="GO:0003677">
    <property type="term" value="F:DNA binding"/>
    <property type="evidence" value="ECO:0007669"/>
    <property type="project" value="UniProtKB-UniRule"/>
</dbReference>
<dbReference type="SUPFAM" id="SSF46894">
    <property type="entry name" value="C-terminal effector domain of the bipartite response regulators"/>
    <property type="match status" value="1"/>
</dbReference>
<feature type="DNA-binding region" description="OmpR/PhoB-type" evidence="2">
    <location>
        <begin position="6"/>
        <end position="104"/>
    </location>
</feature>
<dbReference type="EMBL" id="BSNX01000037">
    <property type="protein sequence ID" value="GLQ73588.1"/>
    <property type="molecule type" value="Genomic_DNA"/>
</dbReference>
<dbReference type="InterPro" id="IPR036388">
    <property type="entry name" value="WH-like_DNA-bd_sf"/>
</dbReference>
<dbReference type="Gene3D" id="3.40.50.10070">
    <property type="entry name" value="TolB, N-terminal domain"/>
    <property type="match status" value="1"/>
</dbReference>
<comment type="caution">
    <text evidence="5">The sequence shown here is derived from an EMBL/GenBank/DDBJ whole genome shotgun (WGS) entry which is preliminary data.</text>
</comment>
<dbReference type="InterPro" id="IPR001867">
    <property type="entry name" value="OmpR/PhoB-type_DNA-bd"/>
</dbReference>
<dbReference type="Gene3D" id="1.10.10.10">
    <property type="entry name" value="Winged helix-like DNA-binding domain superfamily/Winged helix DNA-binding domain"/>
    <property type="match status" value="1"/>
</dbReference>
<keyword evidence="1 2" id="KW-0238">DNA-binding</keyword>
<dbReference type="GO" id="GO:0006355">
    <property type="term" value="P:regulation of DNA-templated transcription"/>
    <property type="evidence" value="ECO:0007669"/>
    <property type="project" value="InterPro"/>
</dbReference>
<keyword evidence="6" id="KW-1185">Reference proteome</keyword>
<dbReference type="InterPro" id="IPR011990">
    <property type="entry name" value="TPR-like_helical_dom_sf"/>
</dbReference>
<feature type="transmembrane region" description="Helical" evidence="3">
    <location>
        <begin position="121"/>
        <end position="138"/>
    </location>
</feature>
<evidence type="ECO:0000313" key="5">
    <source>
        <dbReference type="EMBL" id="GLQ73588.1"/>
    </source>
</evidence>
<dbReference type="Proteomes" id="UP001156690">
    <property type="component" value="Unassembled WGS sequence"/>
</dbReference>
<dbReference type="PROSITE" id="PS51755">
    <property type="entry name" value="OMPR_PHOB"/>
    <property type="match status" value="1"/>
</dbReference>
<accession>A0AAV5NSX7</accession>
<feature type="domain" description="OmpR/PhoB-type" evidence="4">
    <location>
        <begin position="6"/>
        <end position="104"/>
    </location>
</feature>
<keyword evidence="3" id="KW-0812">Transmembrane</keyword>
<gene>
    <name evidence="5" type="ORF">GCM10007932_29480</name>
</gene>
<keyword evidence="3" id="KW-0472">Membrane</keyword>
<dbReference type="CDD" id="cd00383">
    <property type="entry name" value="trans_reg_C"/>
    <property type="match status" value="1"/>
</dbReference>
<organism evidence="5 6">
    <name type="scientific">Vibrio penaeicida</name>
    <dbReference type="NCBI Taxonomy" id="104609"/>
    <lineage>
        <taxon>Bacteria</taxon>
        <taxon>Pseudomonadati</taxon>
        <taxon>Pseudomonadota</taxon>
        <taxon>Gammaproteobacteria</taxon>
        <taxon>Vibrionales</taxon>
        <taxon>Vibrionaceae</taxon>
        <taxon>Vibrio</taxon>
    </lineage>
</organism>
<dbReference type="GO" id="GO:0000160">
    <property type="term" value="P:phosphorelay signal transduction system"/>
    <property type="evidence" value="ECO:0007669"/>
    <property type="project" value="InterPro"/>
</dbReference>
<evidence type="ECO:0000313" key="6">
    <source>
        <dbReference type="Proteomes" id="UP001156690"/>
    </source>
</evidence>
<protein>
    <recommendedName>
        <fullName evidence="4">OmpR/PhoB-type domain-containing protein</fullName>
    </recommendedName>
</protein>
<dbReference type="SMART" id="SM00862">
    <property type="entry name" value="Trans_reg_C"/>
    <property type="match status" value="1"/>
</dbReference>
<dbReference type="InterPro" id="IPR016032">
    <property type="entry name" value="Sig_transdc_resp-reg_C-effctor"/>
</dbReference>
<evidence type="ECO:0000259" key="4">
    <source>
        <dbReference type="PROSITE" id="PS51755"/>
    </source>
</evidence>
<keyword evidence="3" id="KW-1133">Transmembrane helix</keyword>
<dbReference type="Pfam" id="PF00486">
    <property type="entry name" value="Trans_reg_C"/>
    <property type="match status" value="1"/>
</dbReference>
<sequence>MKYRKGFMIQFGEYRFDAEKECLILNDEPVAVRNKVHQLLCYFLENPERIISKEELLAALWTNGDYRERSLSQSVLELRKLLGDSASSPRFIRTIPNQGYKWIAPITQVDEQPSHWRRNSFAALSCVLLILVTLLWVFNQEGSMDFSDRKIRVAVLPFENATQLDSYHWIEYGLSDMLATDLMLYPDVQVYPPNQFKAKSNALKDWRSNDFSSASVNVAIFASVSLKQGRQIISYTILDEQLNQTSGEIEKQDLALSMPSIASSIVHLLRPAKNVDALPEYEFEVNAMHEYAKGQHALSQRGCKLAQHYFAASYTIDLSHEWSVLQYAICQLELGNREEAQINLRSLLESSPDPIVVAMSHLWLAEMWMRKGELDKAEMHLSQSHYSEVIGANYFWLEQGNEIEYYLGYLLNRQRLERSPLGSDAIPSVGVPPWHTSVAGAELTVSNHTNQTSFPQKMMALLRFSRSQNLETKVRITALEEALAINEMVGSRRAETSILLDLIYWKIQSGQHADAKELTTMLEVDSEDFLVQSELTSLQSFLKNTL</sequence>
<reference evidence="6" key="1">
    <citation type="journal article" date="2019" name="Int. J. Syst. Evol. Microbiol.">
        <title>The Global Catalogue of Microorganisms (GCM) 10K type strain sequencing project: providing services to taxonomists for standard genome sequencing and annotation.</title>
        <authorList>
            <consortium name="The Broad Institute Genomics Platform"/>
            <consortium name="The Broad Institute Genome Sequencing Center for Infectious Disease"/>
            <person name="Wu L."/>
            <person name="Ma J."/>
        </authorList>
    </citation>
    <scope>NUCLEOTIDE SEQUENCE [LARGE SCALE GENOMIC DNA]</scope>
    <source>
        <strain evidence="6">NBRC 15640</strain>
    </source>
</reference>
<proteinExistence type="predicted"/>
<dbReference type="RefSeq" id="WP_126607294.1">
    <property type="nucleotide sequence ID" value="NZ_AP025147.1"/>
</dbReference>
<dbReference type="SUPFAM" id="SSF48452">
    <property type="entry name" value="TPR-like"/>
    <property type="match status" value="1"/>
</dbReference>